<proteinExistence type="inferred from homology"/>
<dbReference type="InterPro" id="IPR026022">
    <property type="entry name" value="PhoU_dom"/>
</dbReference>
<dbReference type="Gene3D" id="3.40.50.2300">
    <property type="match status" value="1"/>
</dbReference>
<dbReference type="GO" id="GO:0045936">
    <property type="term" value="P:negative regulation of phosphate metabolic process"/>
    <property type="evidence" value="ECO:0007669"/>
    <property type="project" value="InterPro"/>
</dbReference>
<sequence>MSRYEERLERDLSQIKQQVALLAGLVEKALNDAVHALLADDDSLAYATILADNRANAASNELDRMCNAFIGVHLPSGGHLRLMSAVVHANVALERVGDYAVTICREAVRVSRLPGLLQREIELMACESRQMLKQAVDAFLEGNADKAKATMVIADQVERTFDMAFGELVGEGDHSKVKDLFAFLTVFNSLERVSDQAKNICEDAVFAATGQGRGPKFFRILFLDEDNTLLGPIAEAVARKNFPEIGEYHSRGRSAGAIDSTSIAVLQDLGIDLGSHQPQAIPAHHQELAAFQVIVSLQGPVTSYVEQIPFHTVALEWEVTRPGSVQRDLRILSREIALQVSNLMTILRGQEAN</sequence>
<dbReference type="Proteomes" id="UP000706151">
    <property type="component" value="Unassembled WGS sequence"/>
</dbReference>
<dbReference type="AlphaFoldDB" id="A0A935T7B4"/>
<evidence type="ECO:0000313" key="3">
    <source>
        <dbReference type="EMBL" id="MBK7954330.1"/>
    </source>
</evidence>
<feature type="domain" description="PhoU" evidence="2">
    <location>
        <begin position="21"/>
        <end position="106"/>
    </location>
</feature>
<dbReference type="InterPro" id="IPR028366">
    <property type="entry name" value="PhoU"/>
</dbReference>
<dbReference type="GO" id="GO:0030643">
    <property type="term" value="P:intracellular phosphate ion homeostasis"/>
    <property type="evidence" value="ECO:0007669"/>
    <property type="project" value="InterPro"/>
</dbReference>
<organism evidence="3 4">
    <name type="scientific">Candidatus Accumulibacter affinis</name>
    <dbReference type="NCBI Taxonomy" id="2954384"/>
    <lineage>
        <taxon>Bacteria</taxon>
        <taxon>Pseudomonadati</taxon>
        <taxon>Pseudomonadota</taxon>
        <taxon>Betaproteobacteria</taxon>
        <taxon>Candidatus Accumulibacter</taxon>
    </lineage>
</organism>
<dbReference type="Gene3D" id="1.20.58.220">
    <property type="entry name" value="Phosphate transport system protein phou homolog 2, domain 2"/>
    <property type="match status" value="1"/>
</dbReference>
<dbReference type="SUPFAM" id="SSF52788">
    <property type="entry name" value="Phosphotyrosine protein phosphatases I"/>
    <property type="match status" value="1"/>
</dbReference>
<evidence type="ECO:0000313" key="4">
    <source>
        <dbReference type="Proteomes" id="UP000706151"/>
    </source>
</evidence>
<dbReference type="EMBL" id="JADJOT010000009">
    <property type="protein sequence ID" value="MBK7954330.1"/>
    <property type="molecule type" value="Genomic_DNA"/>
</dbReference>
<accession>A0A935T7B4</accession>
<evidence type="ECO:0000259" key="2">
    <source>
        <dbReference type="Pfam" id="PF01895"/>
    </source>
</evidence>
<dbReference type="SUPFAM" id="SSF109755">
    <property type="entry name" value="PhoU-like"/>
    <property type="match status" value="1"/>
</dbReference>
<evidence type="ECO:0000256" key="1">
    <source>
        <dbReference type="ARBA" id="ARBA00008107"/>
    </source>
</evidence>
<dbReference type="InterPro" id="IPR038078">
    <property type="entry name" value="PhoU-like_sf"/>
</dbReference>
<reference evidence="3 4" key="1">
    <citation type="submission" date="2020-10" db="EMBL/GenBank/DDBJ databases">
        <title>Connecting structure to function with the recovery of over 1000 high-quality activated sludge metagenome-assembled genomes encoding full-length rRNA genes using long-read sequencing.</title>
        <authorList>
            <person name="Singleton C.M."/>
            <person name="Petriglieri F."/>
            <person name="Kristensen J.M."/>
            <person name="Kirkegaard R.H."/>
            <person name="Michaelsen T.Y."/>
            <person name="Andersen M.H."/>
            <person name="Karst S.M."/>
            <person name="Dueholm M.S."/>
            <person name="Nielsen P.H."/>
            <person name="Albertsen M."/>
        </authorList>
    </citation>
    <scope>NUCLEOTIDE SEQUENCE [LARGE SCALE GENOMIC DNA]</scope>
    <source>
        <strain evidence="3">Fred_18-Q3-R57-64_BAT3C.720</strain>
    </source>
</reference>
<feature type="domain" description="PhoU" evidence="2">
    <location>
        <begin position="122"/>
        <end position="203"/>
    </location>
</feature>
<gene>
    <name evidence="3" type="ORF">IPK02_10435</name>
</gene>
<dbReference type="PANTHER" id="PTHR42930">
    <property type="entry name" value="PHOSPHATE-SPECIFIC TRANSPORT SYSTEM ACCESSORY PROTEIN PHOU"/>
    <property type="match status" value="1"/>
</dbReference>
<comment type="caution">
    <text evidence="3">The sequence shown here is derived from an EMBL/GenBank/DDBJ whole genome shotgun (WGS) entry which is preliminary data.</text>
</comment>
<protein>
    <recommendedName>
        <fullName evidence="2">PhoU domain-containing protein</fullName>
    </recommendedName>
</protein>
<name>A0A935T7B4_9PROT</name>
<dbReference type="InterPro" id="IPR036196">
    <property type="entry name" value="Ptyr_pPase_sf"/>
</dbReference>
<comment type="similarity">
    <text evidence="1">Belongs to the PhoU family.</text>
</comment>
<dbReference type="PANTHER" id="PTHR42930:SF3">
    <property type="entry name" value="PHOSPHATE-SPECIFIC TRANSPORT SYSTEM ACCESSORY PROTEIN PHOU"/>
    <property type="match status" value="1"/>
</dbReference>
<dbReference type="Pfam" id="PF01895">
    <property type="entry name" value="PhoU"/>
    <property type="match status" value="2"/>
</dbReference>